<protein>
    <submittedName>
        <fullName evidence="2">Uncharacterized protein</fullName>
    </submittedName>
</protein>
<comment type="caution">
    <text evidence="2">The sequence shown here is derived from an EMBL/GenBank/DDBJ whole genome shotgun (WGS) entry which is preliminary data.</text>
</comment>
<dbReference type="Gene3D" id="1.10.10.10">
    <property type="entry name" value="Winged helix-like DNA-binding domain superfamily/Winged helix DNA-binding domain"/>
    <property type="match status" value="1"/>
</dbReference>
<gene>
    <name evidence="2" type="ORF">ACFO0D_16715</name>
</gene>
<dbReference type="EMBL" id="JBHSEI010000011">
    <property type="protein sequence ID" value="MFC4639971.1"/>
    <property type="molecule type" value="Genomic_DNA"/>
</dbReference>
<keyword evidence="3" id="KW-1185">Reference proteome</keyword>
<proteinExistence type="predicted"/>
<evidence type="ECO:0000313" key="2">
    <source>
        <dbReference type="EMBL" id="MFC4639971.1"/>
    </source>
</evidence>
<name>A0ABV9ICA1_9DEIO</name>
<reference evidence="3" key="1">
    <citation type="journal article" date="2019" name="Int. J. Syst. Evol. Microbiol.">
        <title>The Global Catalogue of Microorganisms (GCM) 10K type strain sequencing project: providing services to taxonomists for standard genome sequencing and annotation.</title>
        <authorList>
            <consortium name="The Broad Institute Genomics Platform"/>
            <consortium name="The Broad Institute Genome Sequencing Center for Infectious Disease"/>
            <person name="Wu L."/>
            <person name="Ma J."/>
        </authorList>
    </citation>
    <scope>NUCLEOTIDE SEQUENCE [LARGE SCALE GENOMIC DNA]</scope>
    <source>
        <strain evidence="3">CCUG 55995</strain>
    </source>
</reference>
<dbReference type="Proteomes" id="UP001595952">
    <property type="component" value="Unassembled WGS sequence"/>
</dbReference>
<dbReference type="RefSeq" id="WP_380062957.1">
    <property type="nucleotide sequence ID" value="NZ_JBHSEI010000011.1"/>
</dbReference>
<sequence>MTEPEVQLDVFGPLRIYVDGRLLKPSGRAATLLTYLALEAAPLHRLAAARLLWPLAGKAGLQNLRVELSVLRRQGLDLSPHRAPHLTLRAVLRPSVPGQEPLADFNDHGNPLLRDWAEQQRLRLRLLGTAPGLDLPTTSPSGAASAEAGPLAWLASQLRVRLEPVVAAARHRPQLLVYVGRQASGRRETLRRLLPELGLSVVEVSAAPSSDEMLPSLLLNLCPLLEGSARHDAETLLHTPHPDLLLAHLGRLLRSVRAPLAVVLHGAERLGPQSVGMVNFLMDLPRPLLTVAVTTPAGAEGLEVLLSAHARPGQLHVAAVPLLTTESFTDPAGTFAQHAERVRQSEGWLAAASSPELQAPLSGLRARLNADVKRVLRAEVSAAGLELAAFRLLAAVPSPFPEGTALKLLTGRGRTEAQAHAILEAGLATGVLERVADVLEVTLPQGTARVPDGLYPLAFASELQRAALAAGLDPSERTSLRQVAGPPPVSRPRLSGVLDAQPTPPPARPQLSQAHRLPSGFLLLQGEGSFSVMRLGAPGHTAPTLYVQLGAPPDAQNWQFDFQLQGIDPAALRSPLHVVAPAGGDRGPAALLGWSGDLEPDTWYRASGPLAAGGRRLRLCLQGSDVLVHVTGVSFF</sequence>
<dbReference type="InterPro" id="IPR036388">
    <property type="entry name" value="WH-like_DNA-bd_sf"/>
</dbReference>
<evidence type="ECO:0000256" key="1">
    <source>
        <dbReference type="SAM" id="MobiDB-lite"/>
    </source>
</evidence>
<feature type="region of interest" description="Disordered" evidence="1">
    <location>
        <begin position="475"/>
        <end position="512"/>
    </location>
</feature>
<evidence type="ECO:0000313" key="3">
    <source>
        <dbReference type="Proteomes" id="UP001595952"/>
    </source>
</evidence>
<organism evidence="2 3">
    <name type="scientific">Deinococcus hohokamensis</name>
    <dbReference type="NCBI Taxonomy" id="309883"/>
    <lineage>
        <taxon>Bacteria</taxon>
        <taxon>Thermotogati</taxon>
        <taxon>Deinococcota</taxon>
        <taxon>Deinococci</taxon>
        <taxon>Deinococcales</taxon>
        <taxon>Deinococcaceae</taxon>
        <taxon>Deinococcus</taxon>
    </lineage>
</organism>
<accession>A0ABV9ICA1</accession>